<name>A0A370TS80_9HELO</name>
<dbReference type="GeneID" id="43595575"/>
<evidence type="ECO:0000256" key="6">
    <source>
        <dbReference type="ARBA" id="ARBA00023002"/>
    </source>
</evidence>
<feature type="transmembrane region" description="Helical" evidence="9">
    <location>
        <begin position="67"/>
        <end position="86"/>
    </location>
</feature>
<dbReference type="GO" id="GO:0030327">
    <property type="term" value="P:prenylated protein catabolic process"/>
    <property type="evidence" value="ECO:0007669"/>
    <property type="project" value="TreeGrafter"/>
</dbReference>
<dbReference type="RefSeq" id="XP_031871042.1">
    <property type="nucleotide sequence ID" value="XM_032011349.1"/>
</dbReference>
<dbReference type="GO" id="GO:0001735">
    <property type="term" value="F:prenylcysteine oxidase activity"/>
    <property type="evidence" value="ECO:0007669"/>
    <property type="project" value="InterPro"/>
</dbReference>
<keyword evidence="4" id="KW-0732">Signal</keyword>
<keyword evidence="12" id="KW-1185">Reference proteome</keyword>
<dbReference type="OrthoDB" id="437369at2759"/>
<dbReference type="InterPro" id="IPR036188">
    <property type="entry name" value="FAD/NAD-bd_sf"/>
</dbReference>
<evidence type="ECO:0000256" key="5">
    <source>
        <dbReference type="ARBA" id="ARBA00022827"/>
    </source>
</evidence>
<evidence type="ECO:0000256" key="2">
    <source>
        <dbReference type="ARBA" id="ARBA00009967"/>
    </source>
</evidence>
<evidence type="ECO:0000256" key="9">
    <source>
        <dbReference type="SAM" id="Phobius"/>
    </source>
</evidence>
<evidence type="ECO:0000256" key="4">
    <source>
        <dbReference type="ARBA" id="ARBA00022729"/>
    </source>
</evidence>
<dbReference type="Gene3D" id="3.50.50.60">
    <property type="entry name" value="FAD/NAD(P)-binding domain"/>
    <property type="match status" value="1"/>
</dbReference>
<gene>
    <name evidence="11" type="ORF">BP5553_02726</name>
</gene>
<keyword evidence="9" id="KW-0472">Membrane</keyword>
<comment type="cofactor">
    <cofactor evidence="1">
        <name>FAD</name>
        <dbReference type="ChEBI" id="CHEBI:57692"/>
    </cofactor>
</comment>
<dbReference type="PANTHER" id="PTHR15944:SF0">
    <property type="entry name" value="PRENYLCYSTEINE LYASE DOMAIN-CONTAINING PROTEIN"/>
    <property type="match status" value="1"/>
</dbReference>
<keyword evidence="6" id="KW-0560">Oxidoreductase</keyword>
<comment type="caution">
    <text evidence="11">The sequence shown here is derived from an EMBL/GenBank/DDBJ whole genome shotgun (WGS) entry which is preliminary data.</text>
</comment>
<reference evidence="11 12" key="1">
    <citation type="journal article" date="2018" name="IMA Fungus">
        <title>IMA Genome-F 9: Draft genome sequence of Annulohypoxylon stygium, Aspergillus mulundensis, Berkeleyomyces basicola (syn. Thielaviopsis basicola), Ceratocystis smalleyi, two Cercospora beticola strains, Coleophoma cylindrospora, Fusarium fracticaudum, Phialophora cf. hyalina, and Morchella septimelata.</title>
        <authorList>
            <person name="Wingfield B.D."/>
            <person name="Bills G.F."/>
            <person name="Dong Y."/>
            <person name="Huang W."/>
            <person name="Nel W.J."/>
            <person name="Swalarsk-Parry B.S."/>
            <person name="Vaghefi N."/>
            <person name="Wilken P.M."/>
            <person name="An Z."/>
            <person name="de Beer Z.W."/>
            <person name="De Vos L."/>
            <person name="Chen L."/>
            <person name="Duong T.A."/>
            <person name="Gao Y."/>
            <person name="Hammerbacher A."/>
            <person name="Kikkert J.R."/>
            <person name="Li Y."/>
            <person name="Li H."/>
            <person name="Li K."/>
            <person name="Li Q."/>
            <person name="Liu X."/>
            <person name="Ma X."/>
            <person name="Naidoo K."/>
            <person name="Pethybridge S.J."/>
            <person name="Sun J."/>
            <person name="Steenkamp E.T."/>
            <person name="van der Nest M.A."/>
            <person name="van Wyk S."/>
            <person name="Wingfield M.J."/>
            <person name="Xiong C."/>
            <person name="Yue Q."/>
            <person name="Zhang X."/>
        </authorList>
    </citation>
    <scope>NUCLEOTIDE SEQUENCE [LARGE SCALE GENOMIC DNA]</scope>
    <source>
        <strain evidence="11 12">BP 5553</strain>
    </source>
</reference>
<evidence type="ECO:0000256" key="8">
    <source>
        <dbReference type="SAM" id="MobiDB-lite"/>
    </source>
</evidence>
<dbReference type="InterPro" id="IPR010795">
    <property type="entry name" value="Prenylcys_lyase"/>
</dbReference>
<dbReference type="SUPFAM" id="SSF51905">
    <property type="entry name" value="FAD/NAD(P)-binding domain"/>
    <property type="match status" value="1"/>
</dbReference>
<feature type="domain" description="Prenylcysteine lyase" evidence="10">
    <location>
        <begin position="230"/>
        <end position="593"/>
    </location>
</feature>
<evidence type="ECO:0000259" key="10">
    <source>
        <dbReference type="Pfam" id="PF07156"/>
    </source>
</evidence>
<organism evidence="11 12">
    <name type="scientific">Venustampulla echinocandica</name>
    <dbReference type="NCBI Taxonomy" id="2656787"/>
    <lineage>
        <taxon>Eukaryota</taxon>
        <taxon>Fungi</taxon>
        <taxon>Dikarya</taxon>
        <taxon>Ascomycota</taxon>
        <taxon>Pezizomycotina</taxon>
        <taxon>Leotiomycetes</taxon>
        <taxon>Helotiales</taxon>
        <taxon>Pleuroascaceae</taxon>
        <taxon>Venustampulla</taxon>
    </lineage>
</organism>
<dbReference type="GO" id="GO:0030328">
    <property type="term" value="P:prenylcysteine catabolic process"/>
    <property type="evidence" value="ECO:0007669"/>
    <property type="project" value="InterPro"/>
</dbReference>
<dbReference type="Pfam" id="PF13450">
    <property type="entry name" value="NAD_binding_8"/>
    <property type="match status" value="1"/>
</dbReference>
<dbReference type="Proteomes" id="UP000254866">
    <property type="component" value="Unassembled WGS sequence"/>
</dbReference>
<accession>A0A370TS80</accession>
<dbReference type="EMBL" id="NPIC01000002">
    <property type="protein sequence ID" value="RDL38386.1"/>
    <property type="molecule type" value="Genomic_DNA"/>
</dbReference>
<keyword evidence="9" id="KW-1133">Transmembrane helix</keyword>
<dbReference type="Pfam" id="PF07156">
    <property type="entry name" value="Prenylcys_lyase"/>
    <property type="match status" value="1"/>
</dbReference>
<dbReference type="AlphaFoldDB" id="A0A370TS80"/>
<protein>
    <recommendedName>
        <fullName evidence="10">Prenylcysteine lyase domain-containing protein</fullName>
    </recommendedName>
</protein>
<evidence type="ECO:0000313" key="11">
    <source>
        <dbReference type="EMBL" id="RDL38386.1"/>
    </source>
</evidence>
<evidence type="ECO:0000256" key="7">
    <source>
        <dbReference type="ARBA" id="ARBA00023180"/>
    </source>
</evidence>
<comment type="similarity">
    <text evidence="2">Belongs to the prenylcysteine oxidase family.</text>
</comment>
<keyword evidence="3" id="KW-0285">Flavoprotein</keyword>
<keyword evidence="5" id="KW-0274">FAD</keyword>
<evidence type="ECO:0000256" key="1">
    <source>
        <dbReference type="ARBA" id="ARBA00001974"/>
    </source>
</evidence>
<evidence type="ECO:0000313" key="12">
    <source>
        <dbReference type="Proteomes" id="UP000254866"/>
    </source>
</evidence>
<proteinExistence type="inferred from homology"/>
<dbReference type="PANTHER" id="PTHR15944">
    <property type="entry name" value="FARNESYLCYSTEINE LYASE"/>
    <property type="match status" value="1"/>
</dbReference>
<sequence>MRLHGNEAWGPPPQYSERTPLISSNDPPEPPPYSGEPSYYDEQNPRAEARRQKDGSTGQGKARNMTVVLIVLFCTAFIVPVIWFMSKGSYIRSPREPPPPTVIRVAVVGAGPAGISTAFALSRVQFSSKKGKPDVQVDITIFEQKDRVGGRMILNPSLSATDVLSKEIHAEDVAAGCLSSNRILGRRAQAEFGVQFGTDTTSKMVESGNIAVGFFNGKDIVADIPRPREEITWGNWVKLIWRYGSSVWRAAKLPTGTMEGFNGMLDLAEKSDKSKPYVNPWEILVTGRMTGAASLSANERLAKNGIEGKYVEEVVRAQIRKQNGLDLEELSDLGLSMALEREGGEFCPNTEGGRLMHMLETFAVESRAALKLSTHVTAFKRELVEEEKEMWIVEYTQADMDELHYEAFHKVVLATPWNSSSLLFAPITETREQIFYKPVWITIIATEGELGSEHFGRSETLPSQILPIASSPDLPAAFHGIHEITHLRKLYRLDPEGHIQNTNLYRILSDQQPSNGTLEMLWGSGIEAIYSEEIEKAYPITYPKSSGDELGIFESGDGLWHTSVIEGVGSTVDLAWIVGGNVGRLVGENIKRERD</sequence>
<keyword evidence="9" id="KW-0812">Transmembrane</keyword>
<feature type="region of interest" description="Disordered" evidence="8">
    <location>
        <begin position="1"/>
        <end position="60"/>
    </location>
</feature>
<feature type="compositionally biased region" description="Basic and acidic residues" evidence="8">
    <location>
        <begin position="43"/>
        <end position="54"/>
    </location>
</feature>
<dbReference type="InterPro" id="IPR017046">
    <property type="entry name" value="Prenylcysteine_Oxase1"/>
</dbReference>
<keyword evidence="7" id="KW-0325">Glycoprotein</keyword>
<evidence type="ECO:0000256" key="3">
    <source>
        <dbReference type="ARBA" id="ARBA00022630"/>
    </source>
</evidence>